<dbReference type="InterPro" id="IPR036428">
    <property type="entry name" value="PCD_sf"/>
</dbReference>
<dbReference type="GO" id="GO:0008124">
    <property type="term" value="F:4-alpha-hydroxytetrahydrobiopterin dehydratase activity"/>
    <property type="evidence" value="ECO:0007669"/>
    <property type="project" value="UniProtKB-EC"/>
</dbReference>
<dbReference type="EMBL" id="KB870812">
    <property type="protein sequence ID" value="EOA13876.1"/>
    <property type="molecule type" value="Genomic_DNA"/>
</dbReference>
<name>R0EY84_9BRAS</name>
<evidence type="ECO:0000256" key="3">
    <source>
        <dbReference type="ARBA" id="ARBA00013252"/>
    </source>
</evidence>
<protein>
    <recommendedName>
        <fullName evidence="3">4a-hydroxytetrahydrobiopterin dehydratase</fullName>
        <ecNumber evidence="3">4.2.1.96</ecNumber>
    </recommendedName>
</protein>
<evidence type="ECO:0000256" key="4">
    <source>
        <dbReference type="ARBA" id="ARBA00023239"/>
    </source>
</evidence>
<dbReference type="CDD" id="cd00913">
    <property type="entry name" value="PCD_DCoH_subfamily_a"/>
    <property type="match status" value="1"/>
</dbReference>
<evidence type="ECO:0000313" key="5">
    <source>
        <dbReference type="EMBL" id="EOA13876.1"/>
    </source>
</evidence>
<dbReference type="PANTHER" id="PTHR12599">
    <property type="entry name" value="PTERIN-4-ALPHA-CARBINOLAMINE DEHYDRATASE"/>
    <property type="match status" value="1"/>
</dbReference>
<dbReference type="Proteomes" id="UP000029121">
    <property type="component" value="Unassembled WGS sequence"/>
</dbReference>
<dbReference type="AlphaFoldDB" id="R0EY84"/>
<evidence type="ECO:0000313" key="6">
    <source>
        <dbReference type="Proteomes" id="UP000029121"/>
    </source>
</evidence>
<organism evidence="5 6">
    <name type="scientific">Capsella rubella</name>
    <dbReference type="NCBI Taxonomy" id="81985"/>
    <lineage>
        <taxon>Eukaryota</taxon>
        <taxon>Viridiplantae</taxon>
        <taxon>Streptophyta</taxon>
        <taxon>Embryophyta</taxon>
        <taxon>Tracheophyta</taxon>
        <taxon>Spermatophyta</taxon>
        <taxon>Magnoliopsida</taxon>
        <taxon>eudicotyledons</taxon>
        <taxon>Gunneridae</taxon>
        <taxon>Pentapetalae</taxon>
        <taxon>rosids</taxon>
        <taxon>malvids</taxon>
        <taxon>Brassicales</taxon>
        <taxon>Brassicaceae</taxon>
        <taxon>Camelineae</taxon>
        <taxon>Capsella</taxon>
    </lineage>
</organism>
<sequence>MTWHLTHLTPVVGLYGSSLKPRTSYLLRNRAKQTHPPMAATSSSPPCNVSVSSLLIRKPSCTILKVFGLLPPASRSNRKLDRLTVTRSNLAQDFLGDFGARDPYPEEIASQFGDKVLGCQSTEHKILIPNASVLSLSQLECSPVSPSQPPLSADDARTLLHKVLGWSIVEDEAGGRKIRCMWKVRDFGCGVELINRIHKVAEASGHYPSLHLESPTQVRAELSTTSIGGLSLNDFIMAAKIDDIKTSDLSPRKRAWA</sequence>
<dbReference type="eggNOG" id="ENOG502QSK7">
    <property type="taxonomic scope" value="Eukaryota"/>
</dbReference>
<comment type="catalytic activity">
    <reaction evidence="1">
        <text>(4aS,6R)-4a-hydroxy-L-erythro-5,6,7,8-tetrahydrobiopterin = (6R)-L-erythro-6,7-dihydrobiopterin + H2O</text>
        <dbReference type="Rhea" id="RHEA:11920"/>
        <dbReference type="ChEBI" id="CHEBI:15377"/>
        <dbReference type="ChEBI" id="CHEBI:15642"/>
        <dbReference type="ChEBI" id="CHEBI:43120"/>
        <dbReference type="EC" id="4.2.1.96"/>
    </reaction>
</comment>
<dbReference type="SUPFAM" id="SSF55248">
    <property type="entry name" value="PCD-like"/>
    <property type="match status" value="1"/>
</dbReference>
<dbReference type="Gene3D" id="3.30.1360.20">
    <property type="entry name" value="Transcriptional coactivator/pterin dehydratase"/>
    <property type="match status" value="1"/>
</dbReference>
<dbReference type="GO" id="GO:0009536">
    <property type="term" value="C:plastid"/>
    <property type="evidence" value="ECO:0007669"/>
    <property type="project" value="TreeGrafter"/>
</dbReference>
<dbReference type="PANTHER" id="PTHR12599:SF8">
    <property type="entry name" value="PTERIN-4-ALPHA-CARBINOLAMINE DEHYDRATASE, CHLOROPLASTIC-RELATED"/>
    <property type="match status" value="1"/>
</dbReference>
<evidence type="ECO:0000256" key="2">
    <source>
        <dbReference type="ARBA" id="ARBA00006472"/>
    </source>
</evidence>
<evidence type="ECO:0000256" key="1">
    <source>
        <dbReference type="ARBA" id="ARBA00001554"/>
    </source>
</evidence>
<dbReference type="Pfam" id="PF01329">
    <property type="entry name" value="Pterin_4a"/>
    <property type="match status" value="1"/>
</dbReference>
<accession>R0EY84</accession>
<keyword evidence="6" id="KW-1185">Reference proteome</keyword>
<proteinExistence type="inferred from homology"/>
<keyword evidence="4" id="KW-0456">Lyase</keyword>
<dbReference type="GO" id="GO:0006729">
    <property type="term" value="P:tetrahydrobiopterin biosynthetic process"/>
    <property type="evidence" value="ECO:0007669"/>
    <property type="project" value="InterPro"/>
</dbReference>
<dbReference type="OrthoDB" id="277398at2759"/>
<dbReference type="KEGG" id="crb:17876792"/>
<reference evidence="6" key="1">
    <citation type="journal article" date="2013" name="Nat. Genet.">
        <title>The Capsella rubella genome and the genomic consequences of rapid mating system evolution.</title>
        <authorList>
            <person name="Slotte T."/>
            <person name="Hazzouri K.M."/>
            <person name="Agren J.A."/>
            <person name="Koenig D."/>
            <person name="Maumus F."/>
            <person name="Guo Y.L."/>
            <person name="Steige K."/>
            <person name="Platts A.E."/>
            <person name="Escobar J.S."/>
            <person name="Newman L.K."/>
            <person name="Wang W."/>
            <person name="Mandakova T."/>
            <person name="Vello E."/>
            <person name="Smith L.M."/>
            <person name="Henz S.R."/>
            <person name="Steffen J."/>
            <person name="Takuno S."/>
            <person name="Brandvain Y."/>
            <person name="Coop G."/>
            <person name="Andolfatto P."/>
            <person name="Hu T.T."/>
            <person name="Blanchette M."/>
            <person name="Clark R.M."/>
            <person name="Quesneville H."/>
            <person name="Nordborg M."/>
            <person name="Gaut B.S."/>
            <person name="Lysak M.A."/>
            <person name="Jenkins J."/>
            <person name="Grimwood J."/>
            <person name="Chapman J."/>
            <person name="Prochnik S."/>
            <person name="Shu S."/>
            <person name="Rokhsar D."/>
            <person name="Schmutz J."/>
            <person name="Weigel D."/>
            <person name="Wright S.I."/>
        </authorList>
    </citation>
    <scope>NUCLEOTIDE SEQUENCE [LARGE SCALE GENOMIC DNA]</scope>
    <source>
        <strain evidence="6">cv. Monte Gargano</strain>
    </source>
</reference>
<dbReference type="STRING" id="81985.R0EY84"/>
<comment type="similarity">
    <text evidence="2">Belongs to the pterin-4-alpha-carbinolamine dehydratase family.</text>
</comment>
<dbReference type="InterPro" id="IPR001533">
    <property type="entry name" value="Pterin_deHydtase"/>
</dbReference>
<gene>
    <name evidence="5" type="ORF">CARUB_v10026978mg</name>
</gene>
<dbReference type="EC" id="4.2.1.96" evidence="3"/>